<evidence type="ECO:0000313" key="4">
    <source>
        <dbReference type="Proteomes" id="UP000184428"/>
    </source>
</evidence>
<dbReference type="Proteomes" id="UP000184428">
    <property type="component" value="Unassembled WGS sequence"/>
</dbReference>
<protein>
    <recommendedName>
        <fullName evidence="2">DUF222 domain-containing protein</fullName>
    </recommendedName>
</protein>
<feature type="region of interest" description="Disordered" evidence="1">
    <location>
        <begin position="358"/>
        <end position="423"/>
    </location>
</feature>
<sequence>MFDAVRPPGWEGASSVERGLTAVLERPTAGAGSCVVDGVYPALRWARDWEVELAEGGVAELDRLLAAGARPLARAAAASREIARLSAVVATSLAEFARCRPAALFDRRPGERGAMSAATRAARPAALTEVSEWAVDEVAPTLRVSGPAATAQLTDALVLVERLPLTRQLMSRGELSPAHARQMINTVGPVADEALRVDIEAHVLGLLEDKTPPQLGDCARRIVLRRDAEAAGRKLVAAIRERGVWLHDRRDGTGTVAIDLPMPAAAAVYRRLEAYAQQLRSDGDERTKQQRMADVLCDLVLRPDEHGLPPVTVALTLVATLETMLGGTEPGQVEGHLVSAEMVRELACTFGLLPRPAPDLDDLSGEPGGARTAVAGPDPDCGAPTPSPTSTPPPAPTDDDARQPAEPASPHGAESGATPVRDRPLSEWMTLAAARHEEAVAAGLAGARQAIEDGVWTDGELRAVLDLGDLIGVRDMAGTGLAHRPRIAIVDKLRGSLVALTDATGVRRGEALGPPPKTDGYAPGAALDRFVRLRDRRCRFPGCRRRARGCDLDHQREWPDGPTAHHNLCCLCEHHHRLKHQAPGWRFDEADDGALEITMPNGEALVSHVPRFGTDLDIPPY</sequence>
<gene>
    <name evidence="3" type="ORF">SAMN05660350_04671</name>
</gene>
<accession>A0A1M7V0I3</accession>
<dbReference type="InterPro" id="IPR003870">
    <property type="entry name" value="DUF222"/>
</dbReference>
<dbReference type="CDD" id="cd00085">
    <property type="entry name" value="HNHc"/>
    <property type="match status" value="1"/>
</dbReference>
<feature type="compositionally biased region" description="Pro residues" evidence="1">
    <location>
        <begin position="385"/>
        <end position="396"/>
    </location>
</feature>
<dbReference type="Pfam" id="PF02720">
    <property type="entry name" value="DUF222"/>
    <property type="match status" value="1"/>
</dbReference>
<feature type="domain" description="DUF222" evidence="2">
    <location>
        <begin position="134"/>
        <end position="349"/>
    </location>
</feature>
<reference evidence="3 4" key="1">
    <citation type="submission" date="2016-12" db="EMBL/GenBank/DDBJ databases">
        <authorList>
            <person name="Song W.-J."/>
            <person name="Kurnit D.M."/>
        </authorList>
    </citation>
    <scope>NUCLEOTIDE SEQUENCE [LARGE SCALE GENOMIC DNA]</scope>
    <source>
        <strain evidence="3 4">DSM 43162</strain>
    </source>
</reference>
<dbReference type="EMBL" id="FRDM01000052">
    <property type="protein sequence ID" value="SHN88685.1"/>
    <property type="molecule type" value="Genomic_DNA"/>
</dbReference>
<proteinExistence type="predicted"/>
<evidence type="ECO:0000313" key="3">
    <source>
        <dbReference type="EMBL" id="SHN88685.1"/>
    </source>
</evidence>
<organism evidence="3 4">
    <name type="scientific">Geodermatophilus obscurus</name>
    <dbReference type="NCBI Taxonomy" id="1861"/>
    <lineage>
        <taxon>Bacteria</taxon>
        <taxon>Bacillati</taxon>
        <taxon>Actinomycetota</taxon>
        <taxon>Actinomycetes</taxon>
        <taxon>Geodermatophilales</taxon>
        <taxon>Geodermatophilaceae</taxon>
        <taxon>Geodermatophilus</taxon>
    </lineage>
</organism>
<evidence type="ECO:0000256" key="1">
    <source>
        <dbReference type="SAM" id="MobiDB-lite"/>
    </source>
</evidence>
<dbReference type="InterPro" id="IPR003615">
    <property type="entry name" value="HNH_nuc"/>
</dbReference>
<dbReference type="AlphaFoldDB" id="A0A1M7V0I3"/>
<evidence type="ECO:0000259" key="2">
    <source>
        <dbReference type="Pfam" id="PF02720"/>
    </source>
</evidence>
<name>A0A1M7V0I3_9ACTN</name>